<sequence>MYKKITLVALLAFLPFSLLAWGVEGHRVIGKIAENHLSKKARAQIQQLLGTERLPLVSTFPDEIRPYPEFAHTSPWHYVNTPVGLGQDEYIRTITTMEKPNAYRALQEQLQKLKDPATSKEDKVFALKFIVHIVGDVHQPMHTATAETSGGNKIKVKFRGRESNLHSVWDSGLVDYPAITYLEMAQQLDHATKSEVRQWQQAVPATWFWESYQLSQPLLTEAEQHPDLDYTYYPKYAPTVEQRLLQAGIRLAGVLNEVYGG</sequence>
<keyword evidence="4" id="KW-0378">Hydrolase</keyword>
<gene>
    <name evidence="7" type="ORF">J4D97_19350</name>
</gene>
<dbReference type="RefSeq" id="WP_208309007.1">
    <property type="nucleotide sequence ID" value="NZ_JAGETX010000018.1"/>
</dbReference>
<evidence type="ECO:0000256" key="3">
    <source>
        <dbReference type="ARBA" id="ARBA00022759"/>
    </source>
</evidence>
<evidence type="ECO:0000256" key="2">
    <source>
        <dbReference type="ARBA" id="ARBA00022723"/>
    </source>
</evidence>
<dbReference type="Pfam" id="PF02265">
    <property type="entry name" value="S1-P1_nuclease"/>
    <property type="match status" value="1"/>
</dbReference>
<dbReference type="EMBL" id="JAGETX010000018">
    <property type="protein sequence ID" value="MBO3272815.1"/>
    <property type="molecule type" value="Genomic_DNA"/>
</dbReference>
<dbReference type="Gene3D" id="1.10.575.10">
    <property type="entry name" value="P1 Nuclease"/>
    <property type="match status" value="1"/>
</dbReference>
<dbReference type="InterPro" id="IPR003154">
    <property type="entry name" value="S1/P1nuclease"/>
</dbReference>
<name>A0ABS3TGN3_9BACT</name>
<dbReference type="PANTHER" id="PTHR33146:SF26">
    <property type="entry name" value="ENDONUCLEASE 4"/>
    <property type="match status" value="1"/>
</dbReference>
<proteinExistence type="predicted"/>
<evidence type="ECO:0000256" key="1">
    <source>
        <dbReference type="ARBA" id="ARBA00022722"/>
    </source>
</evidence>
<keyword evidence="6" id="KW-0325">Glycoprotein</keyword>
<keyword evidence="3" id="KW-0255">Endonuclease</keyword>
<dbReference type="CDD" id="cd11010">
    <property type="entry name" value="S1-P1_nuclease"/>
    <property type="match status" value="1"/>
</dbReference>
<keyword evidence="5" id="KW-1015">Disulfide bond</keyword>
<dbReference type="SUPFAM" id="SSF48537">
    <property type="entry name" value="Phospholipase C/P1 nuclease"/>
    <property type="match status" value="1"/>
</dbReference>
<accession>A0ABS3TGN3</accession>
<keyword evidence="1" id="KW-0540">Nuclease</keyword>
<keyword evidence="2" id="KW-0479">Metal-binding</keyword>
<evidence type="ECO:0000256" key="4">
    <source>
        <dbReference type="ARBA" id="ARBA00022801"/>
    </source>
</evidence>
<reference evidence="7 8" key="1">
    <citation type="submission" date="2021-03" db="EMBL/GenBank/DDBJ databases">
        <authorList>
            <person name="Kim M.K."/>
        </authorList>
    </citation>
    <scope>NUCLEOTIDE SEQUENCE [LARGE SCALE GENOMIC DNA]</scope>
    <source>
        <strain evidence="7 8">BT507</strain>
    </source>
</reference>
<organism evidence="7 8">
    <name type="scientific">Hymenobacter defluvii</name>
    <dbReference type="NCBI Taxonomy" id="2054411"/>
    <lineage>
        <taxon>Bacteria</taxon>
        <taxon>Pseudomonadati</taxon>
        <taxon>Bacteroidota</taxon>
        <taxon>Cytophagia</taxon>
        <taxon>Cytophagales</taxon>
        <taxon>Hymenobacteraceae</taxon>
        <taxon>Hymenobacter</taxon>
    </lineage>
</organism>
<dbReference type="Proteomes" id="UP000670527">
    <property type="component" value="Unassembled WGS sequence"/>
</dbReference>
<protein>
    <submittedName>
        <fullName evidence="7">S1/P1 nuclease</fullName>
    </submittedName>
</protein>
<comment type="caution">
    <text evidence="7">The sequence shown here is derived from an EMBL/GenBank/DDBJ whole genome shotgun (WGS) entry which is preliminary data.</text>
</comment>
<evidence type="ECO:0000256" key="6">
    <source>
        <dbReference type="ARBA" id="ARBA00023180"/>
    </source>
</evidence>
<dbReference type="PANTHER" id="PTHR33146">
    <property type="entry name" value="ENDONUCLEASE 4"/>
    <property type="match status" value="1"/>
</dbReference>
<evidence type="ECO:0000256" key="5">
    <source>
        <dbReference type="ARBA" id="ARBA00023157"/>
    </source>
</evidence>
<evidence type="ECO:0000313" key="7">
    <source>
        <dbReference type="EMBL" id="MBO3272815.1"/>
    </source>
</evidence>
<keyword evidence="8" id="KW-1185">Reference proteome</keyword>
<dbReference type="InterPro" id="IPR008947">
    <property type="entry name" value="PLipase_C/P1_nuclease_dom_sf"/>
</dbReference>
<evidence type="ECO:0000313" key="8">
    <source>
        <dbReference type="Proteomes" id="UP000670527"/>
    </source>
</evidence>